<feature type="domain" description="PDZ" evidence="22">
    <location>
        <begin position="318"/>
        <end position="385"/>
    </location>
</feature>
<evidence type="ECO:0000256" key="11">
    <source>
        <dbReference type="ARBA" id="ARBA00023163"/>
    </source>
</evidence>
<feature type="compositionally biased region" description="Basic and acidic residues" evidence="21">
    <location>
        <begin position="61"/>
        <end position="82"/>
    </location>
</feature>
<evidence type="ECO:0000256" key="10">
    <source>
        <dbReference type="ARBA" id="ARBA00023125"/>
    </source>
</evidence>
<dbReference type="GO" id="GO:0005694">
    <property type="term" value="C:chromosome"/>
    <property type="evidence" value="ECO:0007669"/>
    <property type="project" value="UniProtKB-SubCell"/>
</dbReference>
<keyword evidence="9" id="KW-0175">Coiled coil</keyword>
<dbReference type="CDD" id="cd22018">
    <property type="entry name" value="HMG-box_HMG20B"/>
    <property type="match status" value="1"/>
</dbReference>
<evidence type="ECO:0000256" key="16">
    <source>
        <dbReference type="ARBA" id="ARBA00067596"/>
    </source>
</evidence>
<evidence type="ECO:0000256" key="18">
    <source>
        <dbReference type="ARBA" id="ARBA00078152"/>
    </source>
</evidence>
<evidence type="ECO:0000256" key="14">
    <source>
        <dbReference type="ARBA" id="ARBA00055826"/>
    </source>
</evidence>
<reference evidence="25" key="1">
    <citation type="journal article" date="2013" name="Nat. Biotechnol.">
        <title>Chinese hamster genome sequenced from sorted chromosomes.</title>
        <authorList>
            <person name="Brinkrolf K."/>
            <person name="Rupp O."/>
            <person name="Laux H."/>
            <person name="Kollin F."/>
            <person name="Ernst W."/>
            <person name="Linke B."/>
            <person name="Kofler R."/>
            <person name="Romand S."/>
            <person name="Hesse F."/>
            <person name="Budach W.E."/>
            <person name="Galosy S."/>
            <person name="Muller D."/>
            <person name="Noll T."/>
            <person name="Wienberg J."/>
            <person name="Jostock T."/>
            <person name="Leonard M."/>
            <person name="Grillari J."/>
            <person name="Tauch A."/>
            <person name="Goesmann A."/>
            <person name="Helk B."/>
            <person name="Mott J.E."/>
            <person name="Puhler A."/>
            <person name="Borth N."/>
        </authorList>
    </citation>
    <scope>NUCLEOTIDE SEQUENCE [LARGE SCALE GENOMIC DNA]</scope>
    <source>
        <strain evidence="25">17A/GY</strain>
    </source>
</reference>
<dbReference type="PROSITE" id="PS50118">
    <property type="entry name" value="HMG_BOX_2"/>
    <property type="match status" value="1"/>
</dbReference>
<keyword evidence="4" id="KW-1017">Isopeptide bond</keyword>
<dbReference type="CDD" id="cd23079">
    <property type="entry name" value="PDZ_GIPC3"/>
    <property type="match status" value="1"/>
</dbReference>
<evidence type="ECO:0000256" key="13">
    <source>
        <dbReference type="ARBA" id="ARBA00023306"/>
    </source>
</evidence>
<keyword evidence="6" id="KW-0832">Ubl conjugation</keyword>
<keyword evidence="13" id="KW-0131">Cell cycle</keyword>
<dbReference type="InterPro" id="IPR055349">
    <property type="entry name" value="GH2_GIPC"/>
</dbReference>
<evidence type="ECO:0000313" key="25">
    <source>
        <dbReference type="Proteomes" id="UP000030759"/>
    </source>
</evidence>
<dbReference type="PRINTS" id="PR00886">
    <property type="entry name" value="HIGHMOBLTY12"/>
</dbReference>
<evidence type="ECO:0000256" key="9">
    <source>
        <dbReference type="ARBA" id="ARBA00023054"/>
    </source>
</evidence>
<dbReference type="Pfam" id="PF00595">
    <property type="entry name" value="PDZ"/>
    <property type="match status" value="1"/>
</dbReference>
<evidence type="ECO:0000256" key="8">
    <source>
        <dbReference type="ARBA" id="ARBA00023015"/>
    </source>
</evidence>
<protein>
    <recommendedName>
        <fullName evidence="16">SWI/SNF-related matrix-associated actin-dependent regulator of chromatin subfamily E member 1-related</fullName>
    </recommendedName>
    <alternativeName>
        <fullName evidence="17">BRCA2-associated factor 35</fullName>
    </alternativeName>
    <alternativeName>
        <fullName evidence="19">HMG box-containing protein 20B</fullName>
    </alternativeName>
    <alternativeName>
        <fullName evidence="18">Structural DNA-binding protein BRAF35</fullName>
    </alternativeName>
</protein>
<proteinExistence type="inferred from homology"/>
<keyword evidence="12 20" id="KW-0539">Nucleus</keyword>
<dbReference type="GO" id="GO:0003677">
    <property type="term" value="F:DNA binding"/>
    <property type="evidence" value="ECO:0007669"/>
    <property type="project" value="UniProtKB-UniRule"/>
</dbReference>
<keyword evidence="5" id="KW-0597">Phosphoprotein</keyword>
<dbReference type="FunFam" id="1.10.30.10:FF:000034">
    <property type="entry name" value="SWI/SNF-related matrix-associated regulator of chromatin subfamily E member 1-related"/>
    <property type="match status" value="1"/>
</dbReference>
<evidence type="ECO:0000256" key="20">
    <source>
        <dbReference type="PROSITE-ProRule" id="PRU00267"/>
    </source>
</evidence>
<evidence type="ECO:0000259" key="22">
    <source>
        <dbReference type="PROSITE" id="PS50106"/>
    </source>
</evidence>
<evidence type="ECO:0000256" key="6">
    <source>
        <dbReference type="ARBA" id="ARBA00022843"/>
    </source>
</evidence>
<sequence length="516" mass="57173">MGGAAAGAWLERRRIPGPGKVFSEVPPRKAMSHGPRQPGGAAAPAGGKTPGQHGAFVVTVKQERSEGPRVGEKGSQEEEPVKKRGWPKGKKRKKILPNGPKAPVTGYVRFLNERREQIRTRHPDLPFPEITKMLGAEWSKLQPSEKQRYLDEAEKEKQQYLKELWAYQQSEAYKVCTEKIQENKIKKEDSGSGLMNTLLNGHKGVDCDGFSTFDVPIFTEEFLDQNKAREAELRRLRKMNVAFEEQNALAHGSPTGRIEGFTNVRELYAKIAEAFGIAPTEILFCTLNSHKVDMQKLLGGQIGLEDFIFAHVRGETKEVEVTKTEDALGLTITDNGAGYAFIKRIKEGSVINRIEAVCVGDSIEAINDHSIVGCRHYEVAKMLRELPKSQPFTLRLVQPRRAFDMIGQRSRSSKCSVEAKMSSGRETLRLRSRGAATVEEAVSEFRIYWEVPGVTPVPDQRGRRDQSAAVVETARSSAGAQAFARGLDAVLGEFAFPDEFVVEVWAAIGEAHDACG</sequence>
<comment type="subcellular location">
    <subcellularLocation>
        <location evidence="1">Chromosome</location>
    </subcellularLocation>
</comment>
<keyword evidence="7" id="KW-0156">Chromatin regulator</keyword>
<dbReference type="SMART" id="SM00228">
    <property type="entry name" value="PDZ"/>
    <property type="match status" value="1"/>
</dbReference>
<feature type="domain" description="HMG box" evidence="23">
    <location>
        <begin position="100"/>
        <end position="168"/>
    </location>
</feature>
<dbReference type="SUPFAM" id="SSF50156">
    <property type="entry name" value="PDZ domain-like"/>
    <property type="match status" value="1"/>
</dbReference>
<name>A0A061HZN2_CRIGR</name>
<evidence type="ECO:0000256" key="12">
    <source>
        <dbReference type="ARBA" id="ARBA00023242"/>
    </source>
</evidence>
<dbReference type="InterPro" id="IPR036034">
    <property type="entry name" value="PDZ_sf"/>
</dbReference>
<dbReference type="SMART" id="SM00398">
    <property type="entry name" value="HMG"/>
    <property type="match status" value="1"/>
</dbReference>
<dbReference type="SUPFAM" id="SSF47095">
    <property type="entry name" value="HMG-box"/>
    <property type="match status" value="1"/>
</dbReference>
<dbReference type="InterPro" id="IPR009071">
    <property type="entry name" value="HMG_box_dom"/>
</dbReference>
<evidence type="ECO:0000256" key="1">
    <source>
        <dbReference type="ARBA" id="ARBA00004286"/>
    </source>
</evidence>
<evidence type="ECO:0000256" key="15">
    <source>
        <dbReference type="ARBA" id="ARBA00063772"/>
    </source>
</evidence>
<dbReference type="PANTHER" id="PTHR12259:SF2">
    <property type="entry name" value="PDZ DOMAIN-CONTAINING PROTEIN GIPC3"/>
    <property type="match status" value="1"/>
</dbReference>
<dbReference type="InterPro" id="IPR001478">
    <property type="entry name" value="PDZ"/>
</dbReference>
<dbReference type="GO" id="GO:0005634">
    <property type="term" value="C:nucleus"/>
    <property type="evidence" value="ECO:0007669"/>
    <property type="project" value="UniProtKB-UniRule"/>
</dbReference>
<keyword evidence="11" id="KW-0804">Transcription</keyword>
<dbReference type="AlphaFoldDB" id="A0A061HZN2"/>
<comment type="subunit">
    <text evidence="15">Component of a BHC histone deacetylase complex that contains HDAC1, HDAC2, HMG20B/BRAF35, KDM1A, RCOR1/CoREST and PHF21A/BHC80. The BHC complex may also contain ZMYM2, ZNF217, ZMYM3, GSE1 and GTF2I. Interacts with the BRCA2 tumor suppressor protein. Interacts with DTNB.</text>
</comment>
<feature type="DNA-binding region" description="HMG box" evidence="20">
    <location>
        <begin position="100"/>
        <end position="168"/>
    </location>
</feature>
<dbReference type="Pfam" id="PF25082">
    <property type="entry name" value="GIPC1_GH2"/>
    <property type="match status" value="1"/>
</dbReference>
<dbReference type="EMBL" id="KE680492">
    <property type="protein sequence ID" value="ERE72325.1"/>
    <property type="molecule type" value="Genomic_DNA"/>
</dbReference>
<comment type="similarity">
    <text evidence="2">Belongs to the GIPC family.</text>
</comment>
<evidence type="ECO:0000256" key="2">
    <source>
        <dbReference type="ARBA" id="ARBA00009011"/>
    </source>
</evidence>
<accession>A0A061HZN2</accession>
<dbReference type="PANTHER" id="PTHR12259">
    <property type="entry name" value="RGS-GAIP INTERACTING PROTEIN GIPC"/>
    <property type="match status" value="1"/>
</dbReference>
<dbReference type="FunFam" id="2.30.42.10:FF:000097">
    <property type="entry name" value="PDZ domain-containing protein GIPC1 isoform 1"/>
    <property type="match status" value="1"/>
</dbReference>
<dbReference type="Pfam" id="PF25083">
    <property type="entry name" value="GIPC1_GH1"/>
    <property type="match status" value="1"/>
</dbReference>
<dbReference type="Pfam" id="PF00505">
    <property type="entry name" value="HMG_box"/>
    <property type="match status" value="1"/>
</dbReference>
<evidence type="ECO:0000259" key="23">
    <source>
        <dbReference type="PROSITE" id="PS50118"/>
    </source>
</evidence>
<dbReference type="PROSITE" id="PS50106">
    <property type="entry name" value="PDZ"/>
    <property type="match status" value="1"/>
</dbReference>
<dbReference type="InterPro" id="IPR056814">
    <property type="entry name" value="GIPC1-3_GH1"/>
</dbReference>
<keyword evidence="10 20" id="KW-0238">DNA-binding</keyword>
<dbReference type="GO" id="GO:0006325">
    <property type="term" value="P:chromatin organization"/>
    <property type="evidence" value="ECO:0007669"/>
    <property type="project" value="UniProtKB-KW"/>
</dbReference>
<evidence type="ECO:0000256" key="7">
    <source>
        <dbReference type="ARBA" id="ARBA00022853"/>
    </source>
</evidence>
<evidence type="ECO:0000256" key="17">
    <source>
        <dbReference type="ARBA" id="ARBA00075481"/>
    </source>
</evidence>
<feature type="region of interest" description="Disordered" evidence="21">
    <location>
        <begin position="1"/>
        <end position="101"/>
    </location>
</feature>
<organism evidence="24 25">
    <name type="scientific">Cricetulus griseus</name>
    <name type="common">Chinese hamster</name>
    <name type="synonym">Cricetulus barabensis griseus</name>
    <dbReference type="NCBI Taxonomy" id="10029"/>
    <lineage>
        <taxon>Eukaryota</taxon>
        <taxon>Metazoa</taxon>
        <taxon>Chordata</taxon>
        <taxon>Craniata</taxon>
        <taxon>Vertebrata</taxon>
        <taxon>Euteleostomi</taxon>
        <taxon>Mammalia</taxon>
        <taxon>Eutheria</taxon>
        <taxon>Euarchontoglires</taxon>
        <taxon>Glires</taxon>
        <taxon>Rodentia</taxon>
        <taxon>Myomorpha</taxon>
        <taxon>Muroidea</taxon>
        <taxon>Cricetidae</taxon>
        <taxon>Cricetinae</taxon>
        <taxon>Cricetulus</taxon>
    </lineage>
</organism>
<dbReference type="Proteomes" id="UP000030759">
    <property type="component" value="Unassembled WGS sequence"/>
</dbReference>
<dbReference type="Gene3D" id="2.30.42.10">
    <property type="match status" value="1"/>
</dbReference>
<evidence type="ECO:0000256" key="5">
    <source>
        <dbReference type="ARBA" id="ARBA00022553"/>
    </source>
</evidence>
<dbReference type="InterPro" id="IPR017379">
    <property type="entry name" value="GIPC1/2/3"/>
</dbReference>
<keyword evidence="8" id="KW-0805">Transcription regulation</keyword>
<dbReference type="InterPro" id="IPR036910">
    <property type="entry name" value="HMG_box_dom_sf"/>
</dbReference>
<comment type="function">
    <text evidence="14">Required for correct progression through G2 phase of the cell cycle and entry into mitosis. Required for RCOR1/CoREST mediated repression of neuronal specific gene promoters.</text>
</comment>
<keyword evidence="3" id="KW-0158">Chromosome</keyword>
<evidence type="ECO:0000256" key="3">
    <source>
        <dbReference type="ARBA" id="ARBA00022454"/>
    </source>
</evidence>
<feature type="compositionally biased region" description="Low complexity" evidence="21">
    <location>
        <begin position="34"/>
        <end position="51"/>
    </location>
</feature>
<evidence type="ECO:0000256" key="19">
    <source>
        <dbReference type="ARBA" id="ARBA00083603"/>
    </source>
</evidence>
<evidence type="ECO:0000256" key="21">
    <source>
        <dbReference type="SAM" id="MobiDB-lite"/>
    </source>
</evidence>
<evidence type="ECO:0000256" key="4">
    <source>
        <dbReference type="ARBA" id="ARBA00022499"/>
    </source>
</evidence>
<gene>
    <name evidence="24" type="ORF">H671_5g15086</name>
</gene>
<dbReference type="Gene3D" id="1.10.30.10">
    <property type="entry name" value="High mobility group box domain"/>
    <property type="match status" value="1"/>
</dbReference>
<feature type="compositionally biased region" description="Basic residues" evidence="21">
    <location>
        <begin position="83"/>
        <end position="95"/>
    </location>
</feature>
<evidence type="ECO:0000313" key="24">
    <source>
        <dbReference type="EMBL" id="ERE72325.1"/>
    </source>
</evidence>